<gene>
    <name evidence="1" type="ORF">FE810_08065</name>
</gene>
<dbReference type="OrthoDB" id="7060650at2"/>
<dbReference type="EMBL" id="VCBC01000007">
    <property type="protein sequence ID" value="TLU65241.1"/>
    <property type="molecule type" value="Genomic_DNA"/>
</dbReference>
<name>A0A5R9IPP8_9GAMM</name>
<reference evidence="1 2" key="1">
    <citation type="submission" date="2019-05" db="EMBL/GenBank/DDBJ databases">
        <title>Genome sequences of Thalassotalea litorea 1K03283.</title>
        <authorList>
            <person name="Zhang D."/>
        </authorList>
    </citation>
    <scope>NUCLEOTIDE SEQUENCE [LARGE SCALE GENOMIC DNA]</scope>
    <source>
        <strain evidence="1 2">MCCC 1K03283</strain>
    </source>
</reference>
<organism evidence="1 2">
    <name type="scientific">Thalassotalea litorea</name>
    <dbReference type="NCBI Taxonomy" id="2020715"/>
    <lineage>
        <taxon>Bacteria</taxon>
        <taxon>Pseudomonadati</taxon>
        <taxon>Pseudomonadota</taxon>
        <taxon>Gammaproteobacteria</taxon>
        <taxon>Alteromonadales</taxon>
        <taxon>Colwelliaceae</taxon>
        <taxon>Thalassotalea</taxon>
    </lineage>
</organism>
<dbReference type="RefSeq" id="WP_138319544.1">
    <property type="nucleotide sequence ID" value="NZ_VCBC01000007.1"/>
</dbReference>
<dbReference type="AlphaFoldDB" id="A0A5R9IPP8"/>
<proteinExistence type="predicted"/>
<sequence>MSFWKELFDIYQHQLQSKRLAQGASRALSQEIKTNICLLAEALENPQSSSALIASLEDSAFRHYCQQGYDFIEFNQQPLSLSTTANIREFNQYLQQSTGDLIFRAYQRVRVLKAFADANSAQRCQRRIQSLLRYHVMLFAHMQAQPLRVRQ</sequence>
<keyword evidence="2" id="KW-1185">Reference proteome</keyword>
<dbReference type="Proteomes" id="UP000307790">
    <property type="component" value="Unassembled WGS sequence"/>
</dbReference>
<accession>A0A5R9IPP8</accession>
<comment type="caution">
    <text evidence="1">The sequence shown here is derived from an EMBL/GenBank/DDBJ whole genome shotgun (WGS) entry which is preliminary data.</text>
</comment>
<evidence type="ECO:0000313" key="1">
    <source>
        <dbReference type="EMBL" id="TLU65241.1"/>
    </source>
</evidence>
<evidence type="ECO:0000313" key="2">
    <source>
        <dbReference type="Proteomes" id="UP000307790"/>
    </source>
</evidence>
<protein>
    <submittedName>
        <fullName evidence="1">Uncharacterized protein</fullName>
    </submittedName>
</protein>